<dbReference type="Proteomes" id="UP001153076">
    <property type="component" value="Unassembled WGS sequence"/>
</dbReference>
<proteinExistence type="predicted"/>
<gene>
    <name evidence="1" type="ORF">Cgig2_004812</name>
</gene>
<evidence type="ECO:0000313" key="2">
    <source>
        <dbReference type="Proteomes" id="UP001153076"/>
    </source>
</evidence>
<dbReference type="OrthoDB" id="428159at2759"/>
<organism evidence="1 2">
    <name type="scientific">Carnegiea gigantea</name>
    <dbReference type="NCBI Taxonomy" id="171969"/>
    <lineage>
        <taxon>Eukaryota</taxon>
        <taxon>Viridiplantae</taxon>
        <taxon>Streptophyta</taxon>
        <taxon>Embryophyta</taxon>
        <taxon>Tracheophyta</taxon>
        <taxon>Spermatophyta</taxon>
        <taxon>Magnoliopsida</taxon>
        <taxon>eudicotyledons</taxon>
        <taxon>Gunneridae</taxon>
        <taxon>Pentapetalae</taxon>
        <taxon>Caryophyllales</taxon>
        <taxon>Cactineae</taxon>
        <taxon>Cactaceae</taxon>
        <taxon>Cactoideae</taxon>
        <taxon>Echinocereeae</taxon>
        <taxon>Carnegiea</taxon>
    </lineage>
</organism>
<evidence type="ECO:0008006" key="3">
    <source>
        <dbReference type="Google" id="ProtNLM"/>
    </source>
</evidence>
<dbReference type="AlphaFoldDB" id="A0A9Q1KWG9"/>
<comment type="caution">
    <text evidence="1">The sequence shown here is derived from an EMBL/GenBank/DDBJ whole genome shotgun (WGS) entry which is preliminary data.</text>
</comment>
<keyword evidence="2" id="KW-1185">Reference proteome</keyword>
<name>A0A9Q1KWG9_9CARY</name>
<dbReference type="EMBL" id="JAKOGI010000016">
    <property type="protein sequence ID" value="KAJ8450355.1"/>
    <property type="molecule type" value="Genomic_DNA"/>
</dbReference>
<reference evidence="1" key="1">
    <citation type="submission" date="2022-04" db="EMBL/GenBank/DDBJ databases">
        <title>Carnegiea gigantea Genome sequencing and assembly v2.</title>
        <authorList>
            <person name="Copetti D."/>
            <person name="Sanderson M.J."/>
            <person name="Burquez A."/>
            <person name="Wojciechowski M.F."/>
        </authorList>
    </citation>
    <scope>NUCLEOTIDE SEQUENCE</scope>
    <source>
        <strain evidence="1">SGP5-SGP5p</strain>
        <tissue evidence="1">Aerial part</tissue>
    </source>
</reference>
<evidence type="ECO:0000313" key="1">
    <source>
        <dbReference type="EMBL" id="KAJ8450355.1"/>
    </source>
</evidence>
<sequence length="159" mass="17775">MFEGLVRQLLLGYLGQYIKDFQKEQLKITLWNEEVLLENVELILEAFDYLQLPVSLKRGGQGRSLKEANGNQLPNEGLVGDPSLIILTSEKRGGVDNCAGDCANSCEGVKYAVMVLLMLLDSSPASWLLLMNVFTCETCTALLEMKQFVEFHLMLVIND</sequence>
<protein>
    <recommendedName>
        <fullName evidence="3">Chorein N-terminal domain-containing protein</fullName>
    </recommendedName>
</protein>
<accession>A0A9Q1KWG9</accession>